<evidence type="ECO:0000256" key="3">
    <source>
        <dbReference type="ARBA" id="ARBA00022676"/>
    </source>
</evidence>
<comment type="caution">
    <text evidence="7">The sequence shown here is derived from an EMBL/GenBank/DDBJ whole genome shotgun (WGS) entry which is preliminary data.</text>
</comment>
<dbReference type="OrthoDB" id="5801206at2759"/>
<evidence type="ECO:0000256" key="2">
    <source>
        <dbReference type="ARBA" id="ARBA00007647"/>
    </source>
</evidence>
<dbReference type="EC" id="2.4.1.-" evidence="6"/>
<sequence length="153" mass="18369">MTEYDRLLVDDYVRTGEAEVIILHDNHGREDNDWQRIQIQNCLLRSRNHSYWQLDPVFGSIMIRQRWITKTERQPKRYISDVETQKWMPTQRYFNTSHVGPFGHTTKNIIRGNAVGAMFIHFPYELYPGYRQYYLDPKEGNVRLVIFAKSEIE</sequence>
<dbReference type="GO" id="GO:0016020">
    <property type="term" value="C:membrane"/>
    <property type="evidence" value="ECO:0007669"/>
    <property type="project" value="UniProtKB-SubCell"/>
</dbReference>
<name>A0A2A2K9C8_9BILA</name>
<evidence type="ECO:0000313" key="7">
    <source>
        <dbReference type="EMBL" id="PAV70525.1"/>
    </source>
</evidence>
<evidence type="ECO:0000256" key="1">
    <source>
        <dbReference type="ARBA" id="ARBA00004167"/>
    </source>
</evidence>
<dbReference type="EMBL" id="LIAE01009275">
    <property type="protein sequence ID" value="PAV70525.1"/>
    <property type="molecule type" value="Genomic_DNA"/>
</dbReference>
<gene>
    <name evidence="7" type="ORF">WR25_19411</name>
</gene>
<keyword evidence="8" id="KW-1185">Reference proteome</keyword>
<reference evidence="7 8" key="1">
    <citation type="journal article" date="2017" name="Curr. Biol.">
        <title>Genome architecture and evolution of a unichromosomal asexual nematode.</title>
        <authorList>
            <person name="Fradin H."/>
            <person name="Zegar C."/>
            <person name="Gutwein M."/>
            <person name="Lucas J."/>
            <person name="Kovtun M."/>
            <person name="Corcoran D."/>
            <person name="Baugh L.R."/>
            <person name="Kiontke K."/>
            <person name="Gunsalus K."/>
            <person name="Fitch D.H."/>
            <person name="Piano F."/>
        </authorList>
    </citation>
    <scope>NUCLEOTIDE SEQUENCE [LARGE SCALE GENOMIC DNA]</scope>
    <source>
        <strain evidence="7">PF1309</strain>
    </source>
</reference>
<evidence type="ECO:0000313" key="8">
    <source>
        <dbReference type="Proteomes" id="UP000218231"/>
    </source>
</evidence>
<evidence type="ECO:0000256" key="4">
    <source>
        <dbReference type="ARBA" id="ARBA00022679"/>
    </source>
</evidence>
<protein>
    <recommendedName>
        <fullName evidence="6">Glycosyltransferase family 92 protein</fullName>
        <ecNumber evidence="6">2.4.1.-</ecNumber>
    </recommendedName>
</protein>
<proteinExistence type="inferred from homology"/>
<evidence type="ECO:0000256" key="5">
    <source>
        <dbReference type="ARBA" id="ARBA00023136"/>
    </source>
</evidence>
<dbReference type="Pfam" id="PF01697">
    <property type="entry name" value="Glyco_transf_92"/>
    <property type="match status" value="2"/>
</dbReference>
<dbReference type="Proteomes" id="UP000218231">
    <property type="component" value="Unassembled WGS sequence"/>
</dbReference>
<evidence type="ECO:0000256" key="6">
    <source>
        <dbReference type="RuleBase" id="RU366017"/>
    </source>
</evidence>
<dbReference type="InterPro" id="IPR008166">
    <property type="entry name" value="Glyco_transf_92"/>
</dbReference>
<keyword evidence="5" id="KW-0472">Membrane</keyword>
<keyword evidence="3 6" id="KW-0328">Glycosyltransferase</keyword>
<organism evidence="7 8">
    <name type="scientific">Diploscapter pachys</name>
    <dbReference type="NCBI Taxonomy" id="2018661"/>
    <lineage>
        <taxon>Eukaryota</taxon>
        <taxon>Metazoa</taxon>
        <taxon>Ecdysozoa</taxon>
        <taxon>Nematoda</taxon>
        <taxon>Chromadorea</taxon>
        <taxon>Rhabditida</taxon>
        <taxon>Rhabditina</taxon>
        <taxon>Rhabditomorpha</taxon>
        <taxon>Rhabditoidea</taxon>
        <taxon>Rhabditidae</taxon>
        <taxon>Diploscapter</taxon>
    </lineage>
</organism>
<comment type="similarity">
    <text evidence="2 6">Belongs to the glycosyltransferase 92 family.</text>
</comment>
<dbReference type="GO" id="GO:0016757">
    <property type="term" value="F:glycosyltransferase activity"/>
    <property type="evidence" value="ECO:0007669"/>
    <property type="project" value="UniProtKB-UniRule"/>
</dbReference>
<keyword evidence="4 6" id="KW-0808">Transferase</keyword>
<dbReference type="AlphaFoldDB" id="A0A2A2K9C8"/>
<comment type="subcellular location">
    <subcellularLocation>
        <location evidence="1">Membrane</location>
        <topology evidence="1">Single-pass membrane protein</topology>
    </subcellularLocation>
</comment>
<accession>A0A2A2K9C8</accession>